<keyword evidence="5" id="KW-0571">Peptide transport</keyword>
<gene>
    <name evidence="9" type="ORF">GCM10023143_03830</name>
</gene>
<dbReference type="PROSITE" id="PS01022">
    <property type="entry name" value="PTR2_1"/>
    <property type="match status" value="1"/>
</dbReference>
<dbReference type="InterPro" id="IPR050171">
    <property type="entry name" value="MFS_Transporters"/>
</dbReference>
<evidence type="ECO:0000256" key="1">
    <source>
        <dbReference type="ARBA" id="ARBA00004651"/>
    </source>
</evidence>
<comment type="subcellular location">
    <subcellularLocation>
        <location evidence="1">Cell membrane</location>
        <topology evidence="1">Multi-pass membrane protein</topology>
    </subcellularLocation>
</comment>
<organism evidence="9 10">
    <name type="scientific">Compostibacter hankyongensis</name>
    <dbReference type="NCBI Taxonomy" id="1007089"/>
    <lineage>
        <taxon>Bacteria</taxon>
        <taxon>Pseudomonadati</taxon>
        <taxon>Bacteroidota</taxon>
        <taxon>Chitinophagia</taxon>
        <taxon>Chitinophagales</taxon>
        <taxon>Chitinophagaceae</taxon>
        <taxon>Compostibacter</taxon>
    </lineage>
</organism>
<dbReference type="Pfam" id="PF00854">
    <property type="entry name" value="PTR2"/>
    <property type="match status" value="2"/>
</dbReference>
<dbReference type="PANTHER" id="PTHR23517:SF15">
    <property type="entry name" value="PROTON-DEPENDENT OLIGOPEPTIDE FAMILY TRANSPORT PROTEIN"/>
    <property type="match status" value="1"/>
</dbReference>
<reference evidence="10" key="1">
    <citation type="journal article" date="2019" name="Int. J. Syst. Evol. Microbiol.">
        <title>The Global Catalogue of Microorganisms (GCM) 10K type strain sequencing project: providing services to taxonomists for standard genome sequencing and annotation.</title>
        <authorList>
            <consortium name="The Broad Institute Genomics Platform"/>
            <consortium name="The Broad Institute Genome Sequencing Center for Infectious Disease"/>
            <person name="Wu L."/>
            <person name="Ma J."/>
        </authorList>
    </citation>
    <scope>NUCLEOTIDE SEQUENCE [LARGE SCALE GENOMIC DNA]</scope>
    <source>
        <strain evidence="10">JCM 17664</strain>
    </source>
</reference>
<evidence type="ECO:0000256" key="5">
    <source>
        <dbReference type="ARBA" id="ARBA00022856"/>
    </source>
</evidence>
<evidence type="ECO:0000313" key="10">
    <source>
        <dbReference type="Proteomes" id="UP001501207"/>
    </source>
</evidence>
<dbReference type="RefSeq" id="WP_344974453.1">
    <property type="nucleotide sequence ID" value="NZ_BAABFN010000001.1"/>
</dbReference>
<dbReference type="InterPro" id="IPR036259">
    <property type="entry name" value="MFS_trans_sf"/>
</dbReference>
<comment type="caution">
    <text evidence="9">The sequence shown here is derived from an EMBL/GenBank/DDBJ whole genome shotgun (WGS) entry which is preliminary data.</text>
</comment>
<dbReference type="EMBL" id="BAABFN010000001">
    <property type="protein sequence ID" value="GAA4301804.1"/>
    <property type="molecule type" value="Genomic_DNA"/>
</dbReference>
<evidence type="ECO:0000256" key="3">
    <source>
        <dbReference type="ARBA" id="ARBA00022475"/>
    </source>
</evidence>
<keyword evidence="10" id="KW-1185">Reference proteome</keyword>
<keyword evidence="4 8" id="KW-0812">Transmembrane</keyword>
<dbReference type="Gene3D" id="1.20.1250.20">
    <property type="entry name" value="MFS general substrate transporter like domains"/>
    <property type="match status" value="2"/>
</dbReference>
<dbReference type="Proteomes" id="UP001501207">
    <property type="component" value="Unassembled WGS sequence"/>
</dbReference>
<keyword evidence="6 8" id="KW-1133">Transmembrane helix</keyword>
<dbReference type="PANTHER" id="PTHR23517">
    <property type="entry name" value="RESISTANCE PROTEIN MDTM, PUTATIVE-RELATED-RELATED"/>
    <property type="match status" value="1"/>
</dbReference>
<evidence type="ECO:0000256" key="6">
    <source>
        <dbReference type="ARBA" id="ARBA00022989"/>
    </source>
</evidence>
<feature type="transmembrane region" description="Helical" evidence="8">
    <location>
        <begin position="456"/>
        <end position="477"/>
    </location>
</feature>
<keyword evidence="5" id="KW-0653">Protein transport</keyword>
<dbReference type="InterPro" id="IPR018456">
    <property type="entry name" value="PTR2_symporter_CS"/>
</dbReference>
<evidence type="ECO:0000256" key="4">
    <source>
        <dbReference type="ARBA" id="ARBA00022692"/>
    </source>
</evidence>
<feature type="transmembrane region" description="Helical" evidence="8">
    <location>
        <begin position="27"/>
        <end position="44"/>
    </location>
</feature>
<dbReference type="NCBIfam" id="TIGR00924">
    <property type="entry name" value="yjdL_sub1_fam"/>
    <property type="match status" value="1"/>
</dbReference>
<name>A0ABP8FEZ9_9BACT</name>
<proteinExistence type="predicted"/>
<feature type="transmembrane region" description="Helical" evidence="8">
    <location>
        <begin position="425"/>
        <end position="444"/>
    </location>
</feature>
<keyword evidence="7 8" id="KW-0472">Membrane</keyword>
<evidence type="ECO:0000256" key="8">
    <source>
        <dbReference type="SAM" id="Phobius"/>
    </source>
</evidence>
<feature type="transmembrane region" description="Helical" evidence="8">
    <location>
        <begin position="254"/>
        <end position="271"/>
    </location>
</feature>
<feature type="transmembrane region" description="Helical" evidence="8">
    <location>
        <begin position="280"/>
        <end position="298"/>
    </location>
</feature>
<feature type="transmembrane region" description="Helical" evidence="8">
    <location>
        <begin position="176"/>
        <end position="196"/>
    </location>
</feature>
<dbReference type="SUPFAM" id="SSF103473">
    <property type="entry name" value="MFS general substrate transporter"/>
    <property type="match status" value="2"/>
</dbReference>
<feature type="transmembrane region" description="Helical" evidence="8">
    <location>
        <begin position="489"/>
        <end position="511"/>
    </location>
</feature>
<evidence type="ECO:0000313" key="9">
    <source>
        <dbReference type="EMBL" id="GAA4301804.1"/>
    </source>
</evidence>
<dbReference type="CDD" id="cd17346">
    <property type="entry name" value="MFS_DtpA_like"/>
    <property type="match status" value="1"/>
</dbReference>
<feature type="transmembrane region" description="Helical" evidence="8">
    <location>
        <begin position="393"/>
        <end position="413"/>
    </location>
</feature>
<feature type="transmembrane region" description="Helical" evidence="8">
    <location>
        <begin position="217"/>
        <end position="238"/>
    </location>
</feature>
<keyword evidence="3" id="KW-1003">Cell membrane</keyword>
<feature type="transmembrane region" description="Helical" evidence="8">
    <location>
        <begin position="523"/>
        <end position="542"/>
    </location>
</feature>
<feature type="transmembrane region" description="Helical" evidence="8">
    <location>
        <begin position="108"/>
        <end position="126"/>
    </location>
</feature>
<evidence type="ECO:0000256" key="2">
    <source>
        <dbReference type="ARBA" id="ARBA00022448"/>
    </source>
</evidence>
<dbReference type="InterPro" id="IPR005279">
    <property type="entry name" value="Dipep/tripep_permease"/>
</dbReference>
<feature type="transmembrane region" description="Helical" evidence="8">
    <location>
        <begin position="84"/>
        <end position="102"/>
    </location>
</feature>
<keyword evidence="2" id="KW-0813">Transport</keyword>
<feature type="transmembrane region" description="Helical" evidence="8">
    <location>
        <begin position="147"/>
        <end position="170"/>
    </location>
</feature>
<evidence type="ECO:0000256" key="7">
    <source>
        <dbReference type="ARBA" id="ARBA00023136"/>
    </source>
</evidence>
<protein>
    <submittedName>
        <fullName evidence="9">Oligopeptide:H+ symporter</fullName>
    </submittedName>
</protein>
<sequence length="556" mass="61415">MEQTLTPKKGHPKALYVCFFTEMWERFGYYLMVGIFLLYLIDPVSQGGKGFDTRKAADLVGSYIALVYLTPFIGGLLADRILGYRRAIILGGILLAAGYYGLAIPGDTAMYISLLSIIIGNGFFKPNISTLLGNIYNREDLKPKKDVAYNIFYMGVNTGAFVCNFVAAYMRNHYGWGYAFAAAGVGMTIGLIWFIGSMKHVKEGDVIKPKEKGDMSLGAIFGGVFLPAILTATLGWFMKDILGHTLFGTPSNDAFMFACVPIVIFYVSLYIRSSREDKRGLGALFAFFLVSIVFWVIYNQNSTGLTIWADQYTSREISPAAENVLQPFGMLQPVTTQPHTVTRVDAYFRAATDSSGETLLTQGPDPYFQNLPQDQWPGDGQLKLISTEIFQSVNPFFIVFFTPLLVALFSWLARRKKEPSTPVKVGLGILVAGLSSLLMVIAVLSTDIYHDKSSMIWLISTYALFTIGELLVSPIGLSMVSKLSPGRITALMMGAWFLVNSIAGKLAGLMATFWDSFIDKENYFLILVISAAVAATIMFMMSKWLGRVIREKTGSD</sequence>
<feature type="transmembrane region" description="Helical" evidence="8">
    <location>
        <begin position="56"/>
        <end position="77"/>
    </location>
</feature>
<accession>A0ABP8FEZ9</accession>
<dbReference type="InterPro" id="IPR000109">
    <property type="entry name" value="POT_fam"/>
</dbReference>